<feature type="coiled-coil region" evidence="1">
    <location>
        <begin position="14"/>
        <end position="41"/>
    </location>
</feature>
<protein>
    <submittedName>
        <fullName evidence="2">Uncharacterized protein</fullName>
    </submittedName>
</protein>
<dbReference type="RefSeq" id="WP_220209289.1">
    <property type="nucleotide sequence ID" value="NZ_BNJK01000002.1"/>
</dbReference>
<evidence type="ECO:0000313" key="2">
    <source>
        <dbReference type="EMBL" id="GHO98571.1"/>
    </source>
</evidence>
<evidence type="ECO:0000313" key="3">
    <source>
        <dbReference type="Proteomes" id="UP000597444"/>
    </source>
</evidence>
<keyword evidence="3" id="KW-1185">Reference proteome</keyword>
<accession>A0A8J3J0F5</accession>
<keyword evidence="1" id="KW-0175">Coiled coil</keyword>
<comment type="caution">
    <text evidence="2">The sequence shown here is derived from an EMBL/GenBank/DDBJ whole genome shotgun (WGS) entry which is preliminary data.</text>
</comment>
<name>A0A8J3J0F5_9CHLR</name>
<gene>
    <name evidence="2" type="ORF">KSF_086190</name>
</gene>
<dbReference type="Proteomes" id="UP000597444">
    <property type="component" value="Unassembled WGS sequence"/>
</dbReference>
<evidence type="ECO:0000256" key="1">
    <source>
        <dbReference type="SAM" id="Coils"/>
    </source>
</evidence>
<dbReference type="AlphaFoldDB" id="A0A8J3J0F5"/>
<organism evidence="2 3">
    <name type="scientific">Reticulibacter mediterranei</name>
    <dbReference type="NCBI Taxonomy" id="2778369"/>
    <lineage>
        <taxon>Bacteria</taxon>
        <taxon>Bacillati</taxon>
        <taxon>Chloroflexota</taxon>
        <taxon>Ktedonobacteria</taxon>
        <taxon>Ktedonobacterales</taxon>
        <taxon>Reticulibacteraceae</taxon>
        <taxon>Reticulibacter</taxon>
    </lineage>
</organism>
<sequence length="362" mass="41477">MPKTKSPLTKIKVTQIATASLEAMEKEIDSAKELRRLEEVSRLESERTRQLGHLLLASEAEKLKLTAIFFENLKERLVTALESVRLRYKDFDFKSWKDFAAFVQGKVTSIKVTNIKKFERGLQGRKWWFIGSILFERYIKYGPVRRFLDETAQDARNTINDSIRSNKSYTMIDAWNKLISVTKEFGELSAGVEFLLETVDGEKQFLDFGHIAFNRDGYWIIPTPTEIKLPSAAKKVAIQFSEFIDRLREAKKLIVKFQAADFGKLEKYVGSGIITLEKADEFAVAEIDRSKLVFDQNALNQMVVKPTKEAWGSVKKPAKSPNIDIDLGTTSQEGGFNYWKIEVDINRDPFQSLYQAIFLGTK</sequence>
<proteinExistence type="predicted"/>
<dbReference type="EMBL" id="BNJK01000002">
    <property type="protein sequence ID" value="GHO98571.1"/>
    <property type="molecule type" value="Genomic_DNA"/>
</dbReference>
<reference evidence="2" key="1">
    <citation type="submission" date="2020-10" db="EMBL/GenBank/DDBJ databases">
        <title>Taxonomic study of unclassified bacteria belonging to the class Ktedonobacteria.</title>
        <authorList>
            <person name="Yabe S."/>
            <person name="Wang C.M."/>
            <person name="Zheng Y."/>
            <person name="Sakai Y."/>
            <person name="Cavaletti L."/>
            <person name="Monciardini P."/>
            <person name="Donadio S."/>
        </authorList>
    </citation>
    <scope>NUCLEOTIDE SEQUENCE</scope>
    <source>
        <strain evidence="2">ID150040</strain>
    </source>
</reference>